<feature type="region of interest" description="Disordered" evidence="1">
    <location>
        <begin position="89"/>
        <end position="111"/>
    </location>
</feature>
<reference evidence="2 3" key="1">
    <citation type="journal article" name="Sci. Rep.">
        <title>Genome-scale phylogenetic analyses confirm Olpidium as the closest living zoosporic fungus to the non-flagellated, terrestrial fungi.</title>
        <authorList>
            <person name="Chang Y."/>
            <person name="Rochon D."/>
            <person name="Sekimoto S."/>
            <person name="Wang Y."/>
            <person name="Chovatia M."/>
            <person name="Sandor L."/>
            <person name="Salamov A."/>
            <person name="Grigoriev I.V."/>
            <person name="Stajich J.E."/>
            <person name="Spatafora J.W."/>
        </authorList>
    </citation>
    <scope>NUCLEOTIDE SEQUENCE [LARGE SCALE GENOMIC DNA]</scope>
    <source>
        <strain evidence="2">S191</strain>
    </source>
</reference>
<evidence type="ECO:0000256" key="1">
    <source>
        <dbReference type="SAM" id="MobiDB-lite"/>
    </source>
</evidence>
<dbReference type="Proteomes" id="UP000673691">
    <property type="component" value="Unassembled WGS sequence"/>
</dbReference>
<accession>A0A8H7ZP50</accession>
<comment type="caution">
    <text evidence="2">The sequence shown here is derived from an EMBL/GenBank/DDBJ whole genome shotgun (WGS) entry which is preliminary data.</text>
</comment>
<feature type="compositionally biased region" description="Polar residues" evidence="1">
    <location>
        <begin position="97"/>
        <end position="107"/>
    </location>
</feature>
<proteinExistence type="predicted"/>
<keyword evidence="3" id="KW-1185">Reference proteome</keyword>
<gene>
    <name evidence="2" type="ORF">BJ554DRAFT_3558</name>
</gene>
<sequence length="279" mass="30040">MSAGFGVVLHRDHLSFVRFNQRDFVTKPGGVSGLRGTGTLHAGGSLSVFARLRDWHCRHHWRRCRLRCWHCWLLLEPPPSIEPALSIDPPPAIGQPPTLNSEQNVVSQKPPAGRPLWRRTWAWTRQNRSWVRPSVRCRRCVSPGSTEISLCAGAGVIGTDAIGTGAIGTETEVPQGAADCPAACRPDLVTSSVAGVPCPGVVVAAARPCCCGAAEVAGLDASDVADRREKTDLILEINTRPLSKLGHVTPAWQKSGIQPAQKPISPAFFPPPHFREVGS</sequence>
<dbReference type="AlphaFoldDB" id="A0A8H7ZP50"/>
<protein>
    <submittedName>
        <fullName evidence="2">Uncharacterized protein</fullName>
    </submittedName>
</protein>
<evidence type="ECO:0000313" key="3">
    <source>
        <dbReference type="Proteomes" id="UP000673691"/>
    </source>
</evidence>
<evidence type="ECO:0000313" key="2">
    <source>
        <dbReference type="EMBL" id="KAG5456645.1"/>
    </source>
</evidence>
<organism evidence="2 3">
    <name type="scientific">Olpidium bornovanus</name>
    <dbReference type="NCBI Taxonomy" id="278681"/>
    <lineage>
        <taxon>Eukaryota</taxon>
        <taxon>Fungi</taxon>
        <taxon>Fungi incertae sedis</taxon>
        <taxon>Olpidiomycota</taxon>
        <taxon>Olpidiomycotina</taxon>
        <taxon>Olpidiomycetes</taxon>
        <taxon>Olpidiales</taxon>
        <taxon>Olpidiaceae</taxon>
        <taxon>Olpidium</taxon>
    </lineage>
</organism>
<name>A0A8H7ZP50_9FUNG</name>
<dbReference type="EMBL" id="JAEFCI010011405">
    <property type="protein sequence ID" value="KAG5456645.1"/>
    <property type="molecule type" value="Genomic_DNA"/>
</dbReference>